<dbReference type="PANTHER" id="PTHR46100">
    <property type="entry name" value="IMP2'P"/>
    <property type="match status" value="1"/>
</dbReference>
<dbReference type="PRINTS" id="PR01438">
    <property type="entry name" value="UNVRSLSTRESS"/>
</dbReference>
<accession>A0A0G2FZ14</accession>
<dbReference type="CDD" id="cd23659">
    <property type="entry name" value="USP_At3g01520-like"/>
    <property type="match status" value="1"/>
</dbReference>
<proteinExistence type="predicted"/>
<feature type="region of interest" description="Disordered" evidence="1">
    <location>
        <begin position="1"/>
        <end position="77"/>
    </location>
</feature>
<organism evidence="3 4">
    <name type="scientific">Phaeomoniella chlamydospora</name>
    <name type="common">Phaeoacremonium chlamydosporum</name>
    <dbReference type="NCBI Taxonomy" id="158046"/>
    <lineage>
        <taxon>Eukaryota</taxon>
        <taxon>Fungi</taxon>
        <taxon>Dikarya</taxon>
        <taxon>Ascomycota</taxon>
        <taxon>Pezizomycotina</taxon>
        <taxon>Eurotiomycetes</taxon>
        <taxon>Chaetothyriomycetidae</taxon>
        <taxon>Phaeomoniellales</taxon>
        <taxon>Phaeomoniellaceae</taxon>
        <taxon>Phaeomoniella</taxon>
    </lineage>
</organism>
<dbReference type="Gene3D" id="3.40.50.620">
    <property type="entry name" value="HUPs"/>
    <property type="match status" value="1"/>
</dbReference>
<feature type="compositionally biased region" description="Polar residues" evidence="1">
    <location>
        <begin position="106"/>
        <end position="115"/>
    </location>
</feature>
<evidence type="ECO:0000256" key="1">
    <source>
        <dbReference type="SAM" id="MobiDB-lite"/>
    </source>
</evidence>
<reference evidence="3 4" key="1">
    <citation type="submission" date="2015-05" db="EMBL/GenBank/DDBJ databases">
        <title>Distinctive expansion of gene families associated with plant cell wall degradation and secondary metabolism in the genomes of grapevine trunk pathogens.</title>
        <authorList>
            <person name="Lawrence D.P."/>
            <person name="Travadon R."/>
            <person name="Rolshausen P.E."/>
            <person name="Baumgartner K."/>
        </authorList>
    </citation>
    <scope>NUCLEOTIDE SEQUENCE [LARGE SCALE GENOMIC DNA]</scope>
    <source>
        <strain evidence="3">UCRPC4</strain>
    </source>
</reference>
<comment type="caution">
    <text evidence="3">The sequence shown here is derived from an EMBL/GenBank/DDBJ whole genome shotgun (WGS) entry which is preliminary data.</text>
</comment>
<feature type="compositionally biased region" description="Low complexity" evidence="1">
    <location>
        <begin position="123"/>
        <end position="133"/>
    </location>
</feature>
<dbReference type="InterPro" id="IPR006016">
    <property type="entry name" value="UspA"/>
</dbReference>
<reference evidence="3 4" key="2">
    <citation type="submission" date="2015-05" db="EMBL/GenBank/DDBJ databases">
        <authorList>
            <person name="Morales-Cruz A."/>
            <person name="Amrine K.C."/>
            <person name="Cantu D."/>
        </authorList>
    </citation>
    <scope>NUCLEOTIDE SEQUENCE [LARGE SCALE GENOMIC DNA]</scope>
    <source>
        <strain evidence="3">UCRPC4</strain>
    </source>
</reference>
<evidence type="ECO:0000259" key="2">
    <source>
        <dbReference type="Pfam" id="PF00582"/>
    </source>
</evidence>
<feature type="compositionally biased region" description="Low complexity" evidence="1">
    <location>
        <begin position="211"/>
        <end position="230"/>
    </location>
</feature>
<evidence type="ECO:0000313" key="4">
    <source>
        <dbReference type="Proteomes" id="UP000053317"/>
    </source>
</evidence>
<feature type="compositionally biased region" description="Polar residues" evidence="1">
    <location>
        <begin position="231"/>
        <end position="242"/>
    </location>
</feature>
<dbReference type="PANTHER" id="PTHR46100:SF4">
    <property type="entry name" value="USPA DOMAIN-CONTAINING PROTEIN"/>
    <property type="match status" value="1"/>
</dbReference>
<sequence length="726" mass="77290">MAQEPKKSMSLESALDEERREVMKILEGKSSAPGGTAQRREAATSPTPPIRSMLDISSPAARNPPTANNANGVGAATGSAANQLSAPAIRSMLDPSSPADAIVVKGTQSAVTSPVTEAPPPASRNRSSSDASNTPSEGLRKIADRQGIDIGQDYKFGMLPSIPNQALPKRVSQAGKPLLSSSAMAAAMSGELGRGRDSGRHNYASAITNKSRSPSSRLPGRSESPSLLSPTSNNTVTYTTDSGKVIDMDKAYRRLSDVAFRKIGSSLAPKPKSSVKHPEGQEDDNSPDPSARLAMDEESGLEHTAGETSDDEAVSSEDEARSEISRGRGRSRRSQTSGTTDGEWEDEEGDKDKGGLETAIGMGRGNGPRKVKSLLAAAEEERVVVSAKAKSKSGAEPTISVTGPTGDKMIPKKSGVHPITSFDHTESAYNSEATTDTEGDLSDIKRAQKLSINMSHVDTTVSNRAIRTILRGDFATMEQEAEEGLRRQRLYLVATDLSDEAVYALEWTIGTILRDGDTLFAIYAQEEEPGTGKAGDNDQHYGEGTKVAHEAVSTMTTLTEKARTNPVINPSPLVPHGYLPATDAGSRATSVDSRHVGKTDSERLQAIESISQTCVRLLRKTRLQVRVAIEVIHCKSPKHLLTEAIDTLSPTLVILGSRGRSALKGVLLGSFSNYLVTKSSVPVMVARKKLRKHAKYKPGVAGSGLRLSNNLLTQKRVRGLASAKID</sequence>
<feature type="compositionally biased region" description="Basic and acidic residues" evidence="1">
    <location>
        <begin position="16"/>
        <end position="27"/>
    </location>
</feature>
<name>A0A0G2FZ14_PHACM</name>
<dbReference type="Proteomes" id="UP000053317">
    <property type="component" value="Unassembled WGS sequence"/>
</dbReference>
<dbReference type="InterPro" id="IPR006015">
    <property type="entry name" value="Universal_stress_UspA"/>
</dbReference>
<dbReference type="Pfam" id="PF00582">
    <property type="entry name" value="Usp"/>
    <property type="match status" value="1"/>
</dbReference>
<feature type="region of interest" description="Disordered" evidence="1">
    <location>
        <begin position="186"/>
        <end position="249"/>
    </location>
</feature>
<protein>
    <submittedName>
        <fullName evidence="3">Putative universal stress protein family domain protein</fullName>
    </submittedName>
</protein>
<feature type="region of interest" description="Disordered" evidence="1">
    <location>
        <begin position="99"/>
        <end position="146"/>
    </location>
</feature>
<dbReference type="InterPro" id="IPR014729">
    <property type="entry name" value="Rossmann-like_a/b/a_fold"/>
</dbReference>
<feature type="compositionally biased region" description="Acidic residues" evidence="1">
    <location>
        <begin position="308"/>
        <end position="317"/>
    </location>
</feature>
<dbReference type="OrthoDB" id="992776at2759"/>
<feature type="compositionally biased region" description="Low complexity" evidence="1">
    <location>
        <begin position="59"/>
        <end position="77"/>
    </location>
</feature>
<feature type="domain" description="UspA" evidence="2">
    <location>
        <begin position="589"/>
        <end position="687"/>
    </location>
</feature>
<gene>
    <name evidence="3" type="ORF">UCRPC4_g05712</name>
</gene>
<dbReference type="AlphaFoldDB" id="A0A0G2FZ14"/>
<keyword evidence="4" id="KW-1185">Reference proteome</keyword>
<dbReference type="EMBL" id="LCWF01000150">
    <property type="protein sequence ID" value="KKY16988.1"/>
    <property type="molecule type" value="Genomic_DNA"/>
</dbReference>
<evidence type="ECO:0000313" key="3">
    <source>
        <dbReference type="EMBL" id="KKY16988.1"/>
    </source>
</evidence>
<dbReference type="SUPFAM" id="SSF52402">
    <property type="entry name" value="Adenine nucleotide alpha hydrolases-like"/>
    <property type="match status" value="1"/>
</dbReference>
<feature type="region of interest" description="Disordered" evidence="1">
    <location>
        <begin position="261"/>
        <end position="368"/>
    </location>
</feature>